<keyword evidence="2" id="KW-1185">Reference proteome</keyword>
<name>A0ABT7HK70_9FUSO</name>
<dbReference type="Proteomes" id="UP001225134">
    <property type="component" value="Unassembled WGS sequence"/>
</dbReference>
<proteinExistence type="predicted"/>
<sequence length="128" mass="15138">MKYEIKLENVNISNEIIKSVEINILQDVKESYVNDKNRIELLIEGEIFTKDNTNIKTNTLIRELIKIKDKYFDVNLKIDDVAYFFPKLYIYKLIQKFNGESGKFNLVLLQKFIGDQKEIEVNVDDNKN</sequence>
<reference evidence="1 2" key="1">
    <citation type="submission" date="2023-06" db="EMBL/GenBank/DDBJ databases">
        <title>Antibody response to the Sneathia vaginalis cytopathogenic toxin A during pregnancy.</title>
        <authorList>
            <person name="Mccoy Z.T."/>
            <person name="Serrano M.G."/>
            <person name="Spaine K."/>
            <person name="Edwards D.J."/>
            <person name="Buck G.A."/>
            <person name="Jefferson K."/>
        </authorList>
    </citation>
    <scope>NUCLEOTIDE SEQUENCE [LARGE SCALE GENOMIC DNA]</scope>
    <source>
        <strain evidence="1 2">CCUG 42621</strain>
    </source>
</reference>
<dbReference type="EMBL" id="JASSPP010000004">
    <property type="protein sequence ID" value="MDK9580539.1"/>
    <property type="molecule type" value="Genomic_DNA"/>
</dbReference>
<gene>
    <name evidence="1" type="ORF">QQA45_03285</name>
</gene>
<organism evidence="1 2">
    <name type="scientific">Sneathia sanguinegens</name>
    <dbReference type="NCBI Taxonomy" id="40543"/>
    <lineage>
        <taxon>Bacteria</taxon>
        <taxon>Fusobacteriati</taxon>
        <taxon>Fusobacteriota</taxon>
        <taxon>Fusobacteriia</taxon>
        <taxon>Fusobacteriales</taxon>
        <taxon>Leptotrichiaceae</taxon>
        <taxon>Sneathia</taxon>
    </lineage>
</organism>
<evidence type="ECO:0000313" key="2">
    <source>
        <dbReference type="Proteomes" id="UP001225134"/>
    </source>
</evidence>
<evidence type="ECO:0000313" key="1">
    <source>
        <dbReference type="EMBL" id="MDK9580539.1"/>
    </source>
</evidence>
<protein>
    <submittedName>
        <fullName evidence="1">Uncharacterized protein</fullName>
    </submittedName>
</protein>
<dbReference type="RefSeq" id="WP_066728401.1">
    <property type="nucleotide sequence ID" value="NZ_CAMPUK010000003.1"/>
</dbReference>
<comment type="caution">
    <text evidence="1">The sequence shown here is derived from an EMBL/GenBank/DDBJ whole genome shotgun (WGS) entry which is preliminary data.</text>
</comment>
<accession>A0ABT7HK70</accession>